<reference evidence="1 2" key="2">
    <citation type="submission" date="2020-09" db="EMBL/GenBank/DDBJ databases">
        <authorList>
            <person name="Chen F.-J."/>
            <person name="Lee Y.-T."/>
        </authorList>
    </citation>
    <scope>NUCLEOTIDE SEQUENCE [LARGE SCALE GENOMIC DNA]</scope>
    <source>
        <strain evidence="1 2">AS73</strain>
    </source>
</reference>
<accession>A0A7H2PPD8</accession>
<dbReference type="Proteomes" id="UP000516862">
    <property type="component" value="Chromosome"/>
</dbReference>
<evidence type="ECO:0000313" key="2">
    <source>
        <dbReference type="Proteomes" id="UP000516862"/>
    </source>
</evidence>
<dbReference type="EMBL" id="CP061561">
    <property type="protein sequence ID" value="QNX04721.1"/>
    <property type="molecule type" value="Genomic_DNA"/>
</dbReference>
<organism evidence="1 2">
    <name type="scientific">Acinetobacter seifertii</name>
    <dbReference type="NCBI Taxonomy" id="1530123"/>
    <lineage>
        <taxon>Bacteria</taxon>
        <taxon>Pseudomonadati</taxon>
        <taxon>Pseudomonadota</taxon>
        <taxon>Gammaproteobacteria</taxon>
        <taxon>Moraxellales</taxon>
        <taxon>Moraxellaceae</taxon>
        <taxon>Acinetobacter</taxon>
        <taxon>Acinetobacter calcoaceticus/baumannii complex</taxon>
    </lineage>
</organism>
<proteinExistence type="predicted"/>
<name>A0A7H2PPD8_9GAMM</name>
<gene>
    <name evidence="1" type="ORF">IC796_15515</name>
</gene>
<dbReference type="AlphaFoldDB" id="A0A7H2PPD8"/>
<sequence>MPEQINEFIIPYVPIADRVEASNDKSQLLCQTFFNMIDQCVRSQILFNHDTQRGFLSICPEQINDLMQEISKTDHLDKLIDINLLKQSLNDLVYPKFNGVYKVTSPIWNQTEVTVWQFQLNQIANGVDMQHIENDAELNLDMALSSIRIWRNSLEIGSENKDVIYKQNDLVYKLMDIEERLKMVQHLLEE</sequence>
<dbReference type="RefSeq" id="WP_191036691.1">
    <property type="nucleotide sequence ID" value="NZ_CP061561.1"/>
</dbReference>
<evidence type="ECO:0000313" key="1">
    <source>
        <dbReference type="EMBL" id="QNX04721.1"/>
    </source>
</evidence>
<protein>
    <submittedName>
        <fullName evidence="1">Uncharacterized protein</fullName>
    </submittedName>
</protein>
<reference evidence="2" key="1">
    <citation type="submission" date="2020-09" db="EMBL/GenBank/DDBJ databases">
        <title>Clinical and molecular characterization of Acinetobacter seifertii in Taiwan.</title>
        <authorList>
            <person name="Li L.-H."/>
            <person name="Yang Y.-S."/>
            <person name="Sun J.-R."/>
            <person name="Huang T.-W."/>
            <person name="Huang W.-C."/>
            <person name="Wang Y.-C."/>
            <person name="Kuo T.-H."/>
            <person name="Kuo S.-C."/>
            <person name="Chen T.-L."/>
        </authorList>
    </citation>
    <scope>NUCLEOTIDE SEQUENCE [LARGE SCALE GENOMIC DNA]</scope>
    <source>
        <strain evidence="2">AS73</strain>
    </source>
</reference>